<accession>A0A8S5QF13</accession>
<protein>
    <submittedName>
        <fullName evidence="1">PcfJ like protein</fullName>
    </submittedName>
</protein>
<name>A0A8S5QF13_9CAUD</name>
<organism evidence="1">
    <name type="scientific">Siphoviridae sp. ctWBz6</name>
    <dbReference type="NCBI Taxonomy" id="2825536"/>
    <lineage>
        <taxon>Viruses</taxon>
        <taxon>Duplodnaviria</taxon>
        <taxon>Heunggongvirae</taxon>
        <taxon>Uroviricota</taxon>
        <taxon>Caudoviricetes</taxon>
    </lineage>
</organism>
<dbReference type="Pfam" id="PF14284">
    <property type="entry name" value="PcfJ"/>
    <property type="match status" value="1"/>
</dbReference>
<reference evidence="1" key="1">
    <citation type="journal article" date="2021" name="Proc. Natl. Acad. Sci. U.S.A.">
        <title>A Catalog of Tens of Thousands of Viruses from Human Metagenomes Reveals Hidden Associations with Chronic Diseases.</title>
        <authorList>
            <person name="Tisza M.J."/>
            <person name="Buck C.B."/>
        </authorList>
    </citation>
    <scope>NUCLEOTIDE SEQUENCE</scope>
    <source>
        <strain evidence="1">CtWBz6</strain>
    </source>
</reference>
<evidence type="ECO:0000313" key="1">
    <source>
        <dbReference type="EMBL" id="DAE17847.1"/>
    </source>
</evidence>
<dbReference type="InterPro" id="IPR025586">
    <property type="entry name" value="PcfJ"/>
</dbReference>
<dbReference type="EMBL" id="BK015647">
    <property type="protein sequence ID" value="DAE17847.1"/>
    <property type="molecule type" value="Genomic_DNA"/>
</dbReference>
<sequence length="554" mass="63888">MEEKLQRLAPVLTDKELQEINGLFTAYTFRRSKTRELWTTCCGKHKVIREERATAAEETALYTRHTPAPKYRWGMCTNTIDIKQRVDCPWCGKETIPKELQYTGRRKNLWEYRRAVVLRQWRGALWACAYDCFKDYGRELTHLPKVKLLGVYRFRPGKAEEISRIWYDEAPLHGYICQTAPGRSQKMWELSAPYGFCSEYGKGYEVVGLEELTKSAFRYCCIGDLQSGCDLIKLLTACCFYPRQIEWLAKLRLASAVADLANRGVKNAKIIRWSAQSSREFLPLPMKELQHFREVCRSSDATVESLTIWQRLRGTKAWGKPEDCNELRQAGNTDRVIPLLKRHGLPPGRLMHYLERNTAAGGGIVHRMQLWVDYIEAAEGVGLDLANVIHLLPRDLSGKHDEITDAWAALQGKAKVEKYHRRLQKLVQRYTYTDGTYLIRPPVNGHEIVREGQKLHHCVGGYVDRHLNGTTTILFLRRRDRPGRPLCTIEVNGNTIRQIHGWDDERTACPDNPNKTDPRTLYADFLAGWLAWLKAGSRRDKHGLPIQPKRKEIA</sequence>
<proteinExistence type="predicted"/>